<reference evidence="2" key="1">
    <citation type="journal article" date="2021" name="bioRxiv">
        <title>Whole Genome Assembly and Annotation of Northern Wild Rice, Zizania palustris L., Supports a Whole Genome Duplication in the Zizania Genus.</title>
        <authorList>
            <person name="Haas M."/>
            <person name="Kono T."/>
            <person name="Macchietto M."/>
            <person name="Millas R."/>
            <person name="McGilp L."/>
            <person name="Shao M."/>
            <person name="Duquette J."/>
            <person name="Hirsch C.N."/>
            <person name="Kimball J."/>
        </authorList>
    </citation>
    <scope>NUCLEOTIDE SEQUENCE</scope>
    <source>
        <tissue evidence="2">Fresh leaf tissue</tissue>
    </source>
</reference>
<dbReference type="Proteomes" id="UP000729402">
    <property type="component" value="Unassembled WGS sequence"/>
</dbReference>
<protein>
    <submittedName>
        <fullName evidence="2">Uncharacterized protein</fullName>
    </submittedName>
</protein>
<reference evidence="2" key="2">
    <citation type="submission" date="2021-02" db="EMBL/GenBank/DDBJ databases">
        <authorList>
            <person name="Kimball J.A."/>
            <person name="Haas M.W."/>
            <person name="Macchietto M."/>
            <person name="Kono T."/>
            <person name="Duquette J."/>
            <person name="Shao M."/>
        </authorList>
    </citation>
    <scope>NUCLEOTIDE SEQUENCE</scope>
    <source>
        <tissue evidence="2">Fresh leaf tissue</tissue>
    </source>
</reference>
<name>A0A8J5T5C9_ZIZPA</name>
<accession>A0A8J5T5C9</accession>
<proteinExistence type="predicted"/>
<comment type="caution">
    <text evidence="2">The sequence shown here is derived from an EMBL/GenBank/DDBJ whole genome shotgun (WGS) entry which is preliminary data.</text>
</comment>
<gene>
    <name evidence="2" type="ORF">GUJ93_ZPchr0006g41453</name>
</gene>
<dbReference type="EMBL" id="JAAALK010000283">
    <property type="protein sequence ID" value="KAG8074815.1"/>
    <property type="molecule type" value="Genomic_DNA"/>
</dbReference>
<evidence type="ECO:0000313" key="2">
    <source>
        <dbReference type="EMBL" id="KAG8074815.1"/>
    </source>
</evidence>
<feature type="region of interest" description="Disordered" evidence="1">
    <location>
        <begin position="56"/>
        <end position="85"/>
    </location>
</feature>
<dbReference type="AlphaFoldDB" id="A0A8J5T5C9"/>
<evidence type="ECO:0000256" key="1">
    <source>
        <dbReference type="SAM" id="MobiDB-lite"/>
    </source>
</evidence>
<evidence type="ECO:0000313" key="3">
    <source>
        <dbReference type="Proteomes" id="UP000729402"/>
    </source>
</evidence>
<organism evidence="2 3">
    <name type="scientific">Zizania palustris</name>
    <name type="common">Northern wild rice</name>
    <dbReference type="NCBI Taxonomy" id="103762"/>
    <lineage>
        <taxon>Eukaryota</taxon>
        <taxon>Viridiplantae</taxon>
        <taxon>Streptophyta</taxon>
        <taxon>Embryophyta</taxon>
        <taxon>Tracheophyta</taxon>
        <taxon>Spermatophyta</taxon>
        <taxon>Magnoliopsida</taxon>
        <taxon>Liliopsida</taxon>
        <taxon>Poales</taxon>
        <taxon>Poaceae</taxon>
        <taxon>BOP clade</taxon>
        <taxon>Oryzoideae</taxon>
        <taxon>Oryzeae</taxon>
        <taxon>Zizaniinae</taxon>
        <taxon>Zizania</taxon>
    </lineage>
</organism>
<keyword evidence="3" id="KW-1185">Reference proteome</keyword>
<sequence>MGVLANIGKASPVELALLSRSSARSKTGLPAAGVSVPLPGATAVRLGLRSDTDSRAWARTTGGGRRAGIRTPPERPTSEEFTLNN</sequence>